<dbReference type="Pfam" id="PF14555">
    <property type="entry name" value="UBA_4"/>
    <property type="match status" value="1"/>
</dbReference>
<dbReference type="Gene3D" id="3.10.20.90">
    <property type="entry name" value="Phosphatidylinositol 3-kinase Catalytic Subunit, Chain A, domain 1"/>
    <property type="match status" value="1"/>
</dbReference>
<accession>A0A1Q2YJ51</accession>
<evidence type="ECO:0000313" key="7">
    <source>
        <dbReference type="Proteomes" id="UP000186136"/>
    </source>
</evidence>
<dbReference type="InterPro" id="IPR006577">
    <property type="entry name" value="UAS"/>
</dbReference>
<keyword evidence="1 2" id="KW-0175">Coiled coil</keyword>
<feature type="domain" description="UBX" evidence="5">
    <location>
        <begin position="464"/>
        <end position="553"/>
    </location>
</feature>
<feature type="transmembrane region" description="Helical" evidence="4">
    <location>
        <begin position="159"/>
        <end position="181"/>
    </location>
</feature>
<keyword evidence="4" id="KW-0812">Transmembrane</keyword>
<dbReference type="Gene3D" id="1.10.8.10">
    <property type="entry name" value="DNA helicase RuvA subunit, C-terminal domain"/>
    <property type="match status" value="1"/>
</dbReference>
<dbReference type="Proteomes" id="UP000186136">
    <property type="component" value="Unassembled WGS sequence"/>
</dbReference>
<dbReference type="CDD" id="cd14273">
    <property type="entry name" value="UBA_TAP-C_like"/>
    <property type="match status" value="1"/>
</dbReference>
<gene>
    <name evidence="6" type="ORF">PMKS-003002</name>
</gene>
<feature type="coiled-coil region" evidence="2">
    <location>
        <begin position="403"/>
        <end position="440"/>
    </location>
</feature>
<dbReference type="Gene3D" id="3.40.30.10">
    <property type="entry name" value="Glutaredoxin"/>
    <property type="match status" value="1"/>
</dbReference>
<sequence>MDNITPEEQNILDQFEEITNYDKEHESTKVLRLLTVCNWNIEVAIARYFDNDFPQLFDEVASQGQVPLSSVSTVGSASNMVATPAHSATGSDNIGAADNDFFRAPLLPPTTQTNFLFPFPEDAFMPKLHRALPINNKWKFQAGLINSASNKNTYKYSRLLTPIVFLLMLMPKVLFLLGYGLNRLFGNFAPKLFRILGLRTEEDDFPSKPAYNSDEQLSSYDVNRYIQDVSGKEVGLPIFKGEFNAAFDEARNNFKWFCIVLFNSESSSSEKLVTDFLANDSFVKFIKNNDVILYVGDVVYPEPFEVGQTYSAFGLPYLALIANVSPTGMTHPEFSFVCKYNKLLTGFGSTGNRIGSESSVSRLCKKLNRLVSKYEPQLVAQRYDKQEAECSRLLREQQDNAYQESLLKDMKRQREREQKQNEEEEKLRREREEKLRIEEQILKRKESTIRYINEKYDRDCSGWERGDFTTIQFRTNQGQRFIRKFIRNETALDIFKYVAGKKLIDEMINSDDNDLSTESEVLQSLKNYPYQFDQGTEQDKVSFSFDLISPMPRLRLQPVSQQLSQIKEIWPNGSLLIEKGEDDVDDDDDDEDDEDDEDEKEKEEEEE</sequence>
<evidence type="ECO:0000256" key="3">
    <source>
        <dbReference type="SAM" id="MobiDB-lite"/>
    </source>
</evidence>
<keyword evidence="4" id="KW-0472">Membrane</keyword>
<protein>
    <recommendedName>
        <fullName evidence="5">UBX domain-containing protein</fullName>
    </recommendedName>
</protein>
<dbReference type="EMBL" id="BDGI01000125">
    <property type="protein sequence ID" value="GAV29501.1"/>
    <property type="molecule type" value="Genomic_DNA"/>
</dbReference>
<dbReference type="OrthoDB" id="1026733at2759"/>
<dbReference type="GO" id="GO:0036503">
    <property type="term" value="P:ERAD pathway"/>
    <property type="evidence" value="ECO:0007669"/>
    <property type="project" value="TreeGrafter"/>
</dbReference>
<evidence type="ECO:0000256" key="2">
    <source>
        <dbReference type="SAM" id="Coils"/>
    </source>
</evidence>
<dbReference type="InterPro" id="IPR036249">
    <property type="entry name" value="Thioredoxin-like_sf"/>
</dbReference>
<dbReference type="GO" id="GO:0005783">
    <property type="term" value="C:endoplasmic reticulum"/>
    <property type="evidence" value="ECO:0007669"/>
    <property type="project" value="TreeGrafter"/>
</dbReference>
<organism evidence="6 7">
    <name type="scientific">Pichia membranifaciens</name>
    <dbReference type="NCBI Taxonomy" id="4926"/>
    <lineage>
        <taxon>Eukaryota</taxon>
        <taxon>Fungi</taxon>
        <taxon>Dikarya</taxon>
        <taxon>Ascomycota</taxon>
        <taxon>Saccharomycotina</taxon>
        <taxon>Pichiomycetes</taxon>
        <taxon>Pichiales</taxon>
        <taxon>Pichiaceae</taxon>
        <taxon>Pichia</taxon>
    </lineage>
</organism>
<feature type="compositionally biased region" description="Acidic residues" evidence="3">
    <location>
        <begin position="580"/>
        <end position="607"/>
    </location>
</feature>
<dbReference type="SUPFAM" id="SSF54236">
    <property type="entry name" value="Ubiquitin-like"/>
    <property type="match status" value="1"/>
</dbReference>
<comment type="caution">
    <text evidence="6">The sequence shown here is derived from an EMBL/GenBank/DDBJ whole genome shotgun (WGS) entry which is preliminary data.</text>
</comment>
<dbReference type="PANTHER" id="PTHR23322">
    <property type="entry name" value="FAS-ASSOCIATED PROTEIN"/>
    <property type="match status" value="1"/>
</dbReference>
<dbReference type="SMART" id="SM00594">
    <property type="entry name" value="UAS"/>
    <property type="match status" value="1"/>
</dbReference>
<name>A0A1Q2YJ51_9ASCO</name>
<evidence type="ECO:0000256" key="4">
    <source>
        <dbReference type="SAM" id="Phobius"/>
    </source>
</evidence>
<reference evidence="6 7" key="1">
    <citation type="submission" date="2016-08" db="EMBL/GenBank/DDBJ databases">
        <title>Whole genome shotgun sequence of Pichia membranifaciens KS47-1.</title>
        <authorList>
            <person name="Konishi M."/>
            <person name="Ishida M."/>
            <person name="Arakawa T."/>
            <person name="Kato Y."/>
            <person name="Horiuchi J."/>
        </authorList>
    </citation>
    <scope>NUCLEOTIDE SEQUENCE [LARGE SCALE GENOMIC DNA]</scope>
    <source>
        <strain evidence="6 7">KS47-1</strain>
    </source>
</reference>
<proteinExistence type="predicted"/>
<dbReference type="PANTHER" id="PTHR23322:SF1">
    <property type="entry name" value="FAS-ASSOCIATED FACTOR 2"/>
    <property type="match status" value="1"/>
</dbReference>
<dbReference type="InterPro" id="IPR001012">
    <property type="entry name" value="UBX_dom"/>
</dbReference>
<feature type="region of interest" description="Disordered" evidence="3">
    <location>
        <begin position="574"/>
        <end position="607"/>
    </location>
</feature>
<dbReference type="Pfam" id="PF00789">
    <property type="entry name" value="UBX"/>
    <property type="match status" value="1"/>
</dbReference>
<evidence type="ECO:0000313" key="6">
    <source>
        <dbReference type="EMBL" id="GAV29501.1"/>
    </source>
</evidence>
<dbReference type="SUPFAM" id="SSF52833">
    <property type="entry name" value="Thioredoxin-like"/>
    <property type="match status" value="1"/>
</dbReference>
<keyword evidence="7" id="KW-1185">Reference proteome</keyword>
<evidence type="ECO:0000256" key="1">
    <source>
        <dbReference type="ARBA" id="ARBA00023054"/>
    </source>
</evidence>
<dbReference type="InterPro" id="IPR029071">
    <property type="entry name" value="Ubiquitin-like_domsf"/>
</dbReference>
<dbReference type="PROSITE" id="PS50033">
    <property type="entry name" value="UBX"/>
    <property type="match status" value="1"/>
</dbReference>
<dbReference type="GO" id="GO:0043130">
    <property type="term" value="F:ubiquitin binding"/>
    <property type="evidence" value="ECO:0007669"/>
    <property type="project" value="TreeGrafter"/>
</dbReference>
<evidence type="ECO:0000259" key="5">
    <source>
        <dbReference type="PROSITE" id="PS50033"/>
    </source>
</evidence>
<dbReference type="AlphaFoldDB" id="A0A1Q2YJ51"/>
<dbReference type="InterPro" id="IPR050730">
    <property type="entry name" value="UBX_domain-protein"/>
</dbReference>
<keyword evidence="4" id="KW-1133">Transmembrane helix</keyword>
<dbReference type="SMART" id="SM00166">
    <property type="entry name" value="UBX"/>
    <property type="match status" value="1"/>
</dbReference>